<reference evidence="1" key="2">
    <citation type="submission" date="2022-01" db="EMBL/GenBank/DDBJ databases">
        <authorList>
            <person name="Yamashiro T."/>
            <person name="Shiraishi A."/>
            <person name="Satake H."/>
            <person name="Nakayama K."/>
        </authorList>
    </citation>
    <scope>NUCLEOTIDE SEQUENCE</scope>
</reference>
<reference evidence="1" key="1">
    <citation type="journal article" date="2022" name="Int. J. Mol. Sci.">
        <title>Draft Genome of Tanacetum Coccineum: Genomic Comparison of Closely Related Tanacetum-Family Plants.</title>
        <authorList>
            <person name="Yamashiro T."/>
            <person name="Shiraishi A."/>
            <person name="Nakayama K."/>
            <person name="Satake H."/>
        </authorList>
    </citation>
    <scope>NUCLEOTIDE SEQUENCE</scope>
</reference>
<evidence type="ECO:0000313" key="1">
    <source>
        <dbReference type="EMBL" id="GJT53429.1"/>
    </source>
</evidence>
<sequence length="263" mass="30372">MINVKVYHLTNDEINTHLEKEDKVKKAAEEAKMFEMTKIEVIKVVQEEAEKIGLDPKKIISAKAGEKFKKAQDAKHQVLKREHSQKAKRAMELRKKRVEQYMWTMSNRLKPEPIIDVKIHPKTKPAVITVYRNNVKRNFNVHNPFKFIDIGITELDELGPIIEKKKNTIVKDLMKSLSKRYERLKKIPGELGIHSSLPLVPEQAPSVSLGRKRKHMELEPEIKVPGLECNRSLPNGVPFVNNMVIKEPEYGIFFTDVFGDQAF</sequence>
<organism evidence="1 2">
    <name type="scientific">Tanacetum coccineum</name>
    <dbReference type="NCBI Taxonomy" id="301880"/>
    <lineage>
        <taxon>Eukaryota</taxon>
        <taxon>Viridiplantae</taxon>
        <taxon>Streptophyta</taxon>
        <taxon>Embryophyta</taxon>
        <taxon>Tracheophyta</taxon>
        <taxon>Spermatophyta</taxon>
        <taxon>Magnoliopsida</taxon>
        <taxon>eudicotyledons</taxon>
        <taxon>Gunneridae</taxon>
        <taxon>Pentapetalae</taxon>
        <taxon>asterids</taxon>
        <taxon>campanulids</taxon>
        <taxon>Asterales</taxon>
        <taxon>Asteraceae</taxon>
        <taxon>Asteroideae</taxon>
        <taxon>Anthemideae</taxon>
        <taxon>Anthemidinae</taxon>
        <taxon>Tanacetum</taxon>
    </lineage>
</organism>
<accession>A0ABQ5ERF4</accession>
<proteinExistence type="predicted"/>
<protein>
    <submittedName>
        <fullName evidence="1">Uncharacterized protein</fullName>
    </submittedName>
</protein>
<gene>
    <name evidence="1" type="ORF">Tco_0988483</name>
</gene>
<comment type="caution">
    <text evidence="1">The sequence shown here is derived from an EMBL/GenBank/DDBJ whole genome shotgun (WGS) entry which is preliminary data.</text>
</comment>
<keyword evidence="2" id="KW-1185">Reference proteome</keyword>
<evidence type="ECO:0000313" key="2">
    <source>
        <dbReference type="Proteomes" id="UP001151760"/>
    </source>
</evidence>
<dbReference type="Proteomes" id="UP001151760">
    <property type="component" value="Unassembled WGS sequence"/>
</dbReference>
<dbReference type="EMBL" id="BQNB010016586">
    <property type="protein sequence ID" value="GJT53429.1"/>
    <property type="molecule type" value="Genomic_DNA"/>
</dbReference>
<name>A0ABQ5ERF4_9ASTR</name>